<accession>A0A1Q3ECY2</accession>
<reference evidence="3 4" key="1">
    <citation type="submission" date="2016-08" db="EMBL/GenBank/DDBJ databases">
        <authorList>
            <consortium name="Lentinula edodes genome sequencing consortium"/>
            <person name="Sakamoto Y."/>
            <person name="Nakade K."/>
            <person name="Sato S."/>
            <person name="Yoshida Y."/>
            <person name="Miyazaki K."/>
            <person name="Natsume S."/>
            <person name="Konno N."/>
        </authorList>
    </citation>
    <scope>NUCLEOTIDE SEQUENCE [LARGE SCALE GENOMIC DNA]</scope>
    <source>
        <strain evidence="3 4">NBRC 111202</strain>
    </source>
</reference>
<feature type="compositionally biased region" description="Low complexity" evidence="1">
    <location>
        <begin position="1"/>
        <end position="31"/>
    </location>
</feature>
<keyword evidence="4" id="KW-1185">Reference proteome</keyword>
<reference evidence="3 4" key="2">
    <citation type="submission" date="2017-02" db="EMBL/GenBank/DDBJ databases">
        <title>A genome survey and senescence transcriptome analysis in Lentinula edodes.</title>
        <authorList>
            <person name="Sakamoto Y."/>
            <person name="Nakade K."/>
            <person name="Sato S."/>
            <person name="Yoshida Y."/>
            <person name="Miyazaki K."/>
            <person name="Natsume S."/>
            <person name="Konno N."/>
        </authorList>
    </citation>
    <scope>NUCLEOTIDE SEQUENCE [LARGE SCALE GENOMIC DNA]</scope>
    <source>
        <strain evidence="3 4">NBRC 111202</strain>
    </source>
</reference>
<protein>
    <submittedName>
        <fullName evidence="3">Uncharacterized protein</fullName>
    </submittedName>
</protein>
<feature type="transmembrane region" description="Helical" evidence="2">
    <location>
        <begin position="49"/>
        <end position="69"/>
    </location>
</feature>
<name>A0A1Q3ECY2_LENED</name>
<gene>
    <name evidence="3" type="ORF">LENED_006899</name>
</gene>
<feature type="region of interest" description="Disordered" evidence="1">
    <location>
        <begin position="1"/>
        <end position="40"/>
    </location>
</feature>
<evidence type="ECO:0000313" key="4">
    <source>
        <dbReference type="Proteomes" id="UP000188533"/>
    </source>
</evidence>
<dbReference type="AlphaFoldDB" id="A0A1Q3ECY2"/>
<keyword evidence="2" id="KW-0472">Membrane</keyword>
<sequence>MALQTQTESSFSSESSTSTSASSSSSSATTTNDNPDSGSFFTPTSSPPLILAFLAIGLLVTAIIAALGWRRAYFVARFRSDVGRRQMGRGQFHKAEMDIGSKPKLWDLRTTSRISGSGSHVTGIDSAAGRGANGMEMCSSGAGKFWSRLHADQEIEISWENIMPISVTPLIHANDDEDRNSDELVQELLPSPTSWISHIVSQSRTVLVSLSHHLPGRIHHHHRQHWVHEGSDAIEPSLSDPPAETDKGRFEAVVDNISRDQYESLQIAVAIAMPMPKVARDKELDGNLGEVDERRPEMYEYALGLCRTSCSGAEGHEFVEVTSKPVLPH</sequence>
<dbReference type="EMBL" id="BDGU01000226">
    <property type="protein sequence ID" value="GAW05065.1"/>
    <property type="molecule type" value="Genomic_DNA"/>
</dbReference>
<evidence type="ECO:0000256" key="2">
    <source>
        <dbReference type="SAM" id="Phobius"/>
    </source>
</evidence>
<keyword evidence="2" id="KW-0812">Transmembrane</keyword>
<evidence type="ECO:0000313" key="3">
    <source>
        <dbReference type="EMBL" id="GAW05065.1"/>
    </source>
</evidence>
<comment type="caution">
    <text evidence="3">The sequence shown here is derived from an EMBL/GenBank/DDBJ whole genome shotgun (WGS) entry which is preliminary data.</text>
</comment>
<organism evidence="3 4">
    <name type="scientific">Lentinula edodes</name>
    <name type="common">Shiitake mushroom</name>
    <name type="synonym">Lentinus edodes</name>
    <dbReference type="NCBI Taxonomy" id="5353"/>
    <lineage>
        <taxon>Eukaryota</taxon>
        <taxon>Fungi</taxon>
        <taxon>Dikarya</taxon>
        <taxon>Basidiomycota</taxon>
        <taxon>Agaricomycotina</taxon>
        <taxon>Agaricomycetes</taxon>
        <taxon>Agaricomycetidae</taxon>
        <taxon>Agaricales</taxon>
        <taxon>Marasmiineae</taxon>
        <taxon>Omphalotaceae</taxon>
        <taxon>Lentinula</taxon>
    </lineage>
</organism>
<keyword evidence="2" id="KW-1133">Transmembrane helix</keyword>
<evidence type="ECO:0000256" key="1">
    <source>
        <dbReference type="SAM" id="MobiDB-lite"/>
    </source>
</evidence>
<dbReference type="Proteomes" id="UP000188533">
    <property type="component" value="Unassembled WGS sequence"/>
</dbReference>
<proteinExistence type="predicted"/>